<feature type="domain" description="Phospholipid/glycerol acyltransferase" evidence="3">
    <location>
        <begin position="39"/>
        <end position="259"/>
    </location>
</feature>
<evidence type="ECO:0000259" key="3">
    <source>
        <dbReference type="SMART" id="SM00563"/>
    </source>
</evidence>
<proteinExistence type="predicted"/>
<feature type="transmembrane region" description="Helical" evidence="2">
    <location>
        <begin position="417"/>
        <end position="436"/>
    </location>
</feature>
<dbReference type="Proteomes" id="UP000249464">
    <property type="component" value="Unassembled WGS sequence"/>
</dbReference>
<dbReference type="EMBL" id="FQNC01000017">
    <property type="protein sequence ID" value="SGY20154.1"/>
    <property type="molecule type" value="Genomic_DNA"/>
</dbReference>
<evidence type="ECO:0000256" key="2">
    <source>
        <dbReference type="SAM" id="Phobius"/>
    </source>
</evidence>
<accession>A0A2X0LYV9</accession>
<dbReference type="GO" id="GO:0004366">
    <property type="term" value="F:glycerol-3-phosphate O-acyltransferase activity"/>
    <property type="evidence" value="ECO:0007669"/>
    <property type="project" value="TreeGrafter"/>
</dbReference>
<reference evidence="4 5" key="1">
    <citation type="submission" date="2016-11" db="EMBL/GenBank/DDBJ databases">
        <authorList>
            <person name="Jaros S."/>
            <person name="Januszkiewicz K."/>
            <person name="Wedrychowicz H."/>
        </authorList>
    </citation>
    <scope>NUCLEOTIDE SEQUENCE [LARGE SCALE GENOMIC DNA]</scope>
</reference>
<keyword evidence="2" id="KW-0812">Transmembrane</keyword>
<evidence type="ECO:0000313" key="4">
    <source>
        <dbReference type="EMBL" id="SGY20154.1"/>
    </source>
</evidence>
<protein>
    <submittedName>
        <fullName evidence="4">BQ5605_C017g08496 protein</fullName>
    </submittedName>
</protein>
<keyword evidence="2" id="KW-0472">Membrane</keyword>
<dbReference type="PANTHER" id="PTHR31605">
    <property type="entry name" value="GLYCEROL-3-PHOSPHATE O-ACYLTRANSFERASE 1"/>
    <property type="match status" value="1"/>
</dbReference>
<feature type="transmembrane region" description="Helical" evidence="2">
    <location>
        <begin position="509"/>
        <end position="529"/>
    </location>
</feature>
<dbReference type="PANTHER" id="PTHR31605:SF0">
    <property type="entry name" value="GLYCEROL-3-PHOSPHATE O-ACYLTRANSFERASE 1"/>
    <property type="match status" value="1"/>
</dbReference>
<evidence type="ECO:0000313" key="5">
    <source>
        <dbReference type="Proteomes" id="UP000249464"/>
    </source>
</evidence>
<gene>
    <name evidence="4" type="primary">BQ5605_C017g08496</name>
    <name evidence="4" type="ORF">BQ5605_C017G08496</name>
</gene>
<dbReference type="AlphaFoldDB" id="A0A2X0LYV9"/>
<evidence type="ECO:0000256" key="1">
    <source>
        <dbReference type="SAM" id="MobiDB-lite"/>
    </source>
</evidence>
<feature type="compositionally biased region" description="Low complexity" evidence="1">
    <location>
        <begin position="68"/>
        <end position="78"/>
    </location>
</feature>
<feature type="transmembrane region" description="Helical" evidence="2">
    <location>
        <begin position="482"/>
        <end position="503"/>
    </location>
</feature>
<name>A0A2X0LYV9_9BASI</name>
<dbReference type="STRING" id="796604.A0A2X0LYV9"/>
<dbReference type="InterPro" id="IPR002123">
    <property type="entry name" value="Plipid/glycerol_acylTrfase"/>
</dbReference>
<dbReference type="GO" id="GO:0016287">
    <property type="term" value="F:glycerone-phosphate O-acyltransferase activity"/>
    <property type="evidence" value="ECO:0007669"/>
    <property type="project" value="TreeGrafter"/>
</dbReference>
<organism evidence="4 5">
    <name type="scientific">Microbotryum silenes-dioicae</name>
    <dbReference type="NCBI Taxonomy" id="796604"/>
    <lineage>
        <taxon>Eukaryota</taxon>
        <taxon>Fungi</taxon>
        <taxon>Dikarya</taxon>
        <taxon>Basidiomycota</taxon>
        <taxon>Pucciniomycotina</taxon>
        <taxon>Microbotryomycetes</taxon>
        <taxon>Microbotryales</taxon>
        <taxon>Microbotryaceae</taxon>
        <taxon>Microbotryum</taxon>
    </lineage>
</organism>
<sequence length="669" mass="74811">MPFGVAHPLLRYIAQFATTSFYSRIEVINGDQVPEHGPVIVLSNHHNSAVDDPRWCSVPNAPRRRAGPASWSRWGSPRSPRPEYTEHGSSTFQDRMGIPYIVPSIHQATSVLSIKFPHGRMLHYWAKSTLFTNKIAGSILRSAGNLSVDRKTRVSSFTLEAPPRFVSHSLILIARQDNSLLFASTFDVLKQGECVALFPEGTSATLPGLLPQLKDGASWAALEYHKNVREKGRLLSNGIDSVDEDPQELTICLAGISYTDKSKYRSAVLMEFGPSFNVGPFLDEFEVDPKAAAKRMTKHIAEALTKLTVNAPDWDSLNAATMARKMLWVDERSIPLRHLVQIGQTLVDLFATRTPSPELRQLTNLLLAYHKALKDTSFTHHSLSGVPLPDKLDPNNKHDLPTRMRVLGHLLLSTGKAMLRLPFFAAPLIVHMPIYLMGKYSLRFSDLQEDHAQNKVGCRIGEMSRRCDELTVSRFRRNCPQIAVCLILSMATYVTLFFLAWAFLFIAPFGFILAAIFVWLFAVYHNSLVDDNYLGAKKVVASWRVLVGIWSAHAKHETLHQIHSLQRRFPSTSISNGFSSETTSTTQQRTSTEVMSMPLLHEDNVSDESNPIRRVLSLRVEASAALGEFLLGDEEGKRVARRLEEWGAKVRKVRKEVSAGQGAGSVRLE</sequence>
<keyword evidence="2" id="KW-1133">Transmembrane helix</keyword>
<keyword evidence="5" id="KW-1185">Reference proteome</keyword>
<dbReference type="SMART" id="SM00563">
    <property type="entry name" value="PlsC"/>
    <property type="match status" value="1"/>
</dbReference>
<dbReference type="InterPro" id="IPR052744">
    <property type="entry name" value="GPAT/DAPAT"/>
</dbReference>
<dbReference type="GO" id="GO:0008654">
    <property type="term" value="P:phospholipid biosynthetic process"/>
    <property type="evidence" value="ECO:0007669"/>
    <property type="project" value="TreeGrafter"/>
</dbReference>
<feature type="region of interest" description="Disordered" evidence="1">
    <location>
        <begin position="61"/>
        <end position="89"/>
    </location>
</feature>